<dbReference type="Proteomes" id="UP001157910">
    <property type="component" value="Unassembled WGS sequence"/>
</dbReference>
<keyword evidence="1 2" id="KW-0732">Signal</keyword>
<dbReference type="NCBIfam" id="NF038402">
    <property type="entry name" value="TroA_like"/>
    <property type="match status" value="1"/>
</dbReference>
<evidence type="ECO:0000256" key="1">
    <source>
        <dbReference type="ARBA" id="ARBA00022729"/>
    </source>
</evidence>
<evidence type="ECO:0000256" key="2">
    <source>
        <dbReference type="SAM" id="SignalP"/>
    </source>
</evidence>
<dbReference type="PROSITE" id="PS50983">
    <property type="entry name" value="FE_B12_PBP"/>
    <property type="match status" value="1"/>
</dbReference>
<evidence type="ECO:0000313" key="4">
    <source>
        <dbReference type="EMBL" id="SMP51784.1"/>
    </source>
</evidence>
<dbReference type="PANTHER" id="PTHR30535">
    <property type="entry name" value="VITAMIN B12-BINDING PROTEIN"/>
    <property type="match status" value="1"/>
</dbReference>
<protein>
    <submittedName>
        <fullName evidence="4">Iron complex transport system substrate-binding protein</fullName>
    </submittedName>
</protein>
<dbReference type="Pfam" id="PF01497">
    <property type="entry name" value="Peripla_BP_2"/>
    <property type="match status" value="1"/>
</dbReference>
<keyword evidence="5" id="KW-1185">Reference proteome</keyword>
<dbReference type="PANTHER" id="PTHR30535:SF35">
    <property type="entry name" value="PERIPLASMIC BINDING PROTEIN"/>
    <property type="match status" value="1"/>
</dbReference>
<organism evidence="4 5">
    <name type="scientific">Novosphingobium panipatense</name>
    <dbReference type="NCBI Taxonomy" id="428991"/>
    <lineage>
        <taxon>Bacteria</taxon>
        <taxon>Pseudomonadati</taxon>
        <taxon>Pseudomonadota</taxon>
        <taxon>Alphaproteobacteria</taxon>
        <taxon>Sphingomonadales</taxon>
        <taxon>Sphingomonadaceae</taxon>
        <taxon>Novosphingobium</taxon>
    </lineage>
</organism>
<dbReference type="RefSeq" id="WP_283404837.1">
    <property type="nucleotide sequence ID" value="NZ_FXUI01000001.1"/>
</dbReference>
<dbReference type="SUPFAM" id="SSF53807">
    <property type="entry name" value="Helical backbone' metal receptor"/>
    <property type="match status" value="1"/>
</dbReference>
<comment type="caution">
    <text evidence="4">The sequence shown here is derived from an EMBL/GenBank/DDBJ whole genome shotgun (WGS) entry which is preliminary data.</text>
</comment>
<evidence type="ECO:0000259" key="3">
    <source>
        <dbReference type="PROSITE" id="PS50983"/>
    </source>
</evidence>
<feature type="signal peptide" evidence="2">
    <location>
        <begin position="1"/>
        <end position="33"/>
    </location>
</feature>
<dbReference type="Gene3D" id="3.40.50.1980">
    <property type="entry name" value="Nitrogenase molybdenum iron protein domain"/>
    <property type="match status" value="2"/>
</dbReference>
<dbReference type="PROSITE" id="PS51257">
    <property type="entry name" value="PROKAR_LIPOPROTEIN"/>
    <property type="match status" value="1"/>
</dbReference>
<name>A0ABY1Q1K9_9SPHN</name>
<dbReference type="EMBL" id="FXUI01000001">
    <property type="protein sequence ID" value="SMP51784.1"/>
    <property type="molecule type" value="Genomic_DNA"/>
</dbReference>
<dbReference type="InterPro" id="IPR002491">
    <property type="entry name" value="ABC_transptr_periplasmic_BD"/>
</dbReference>
<feature type="chain" id="PRO_5047114287" evidence="2">
    <location>
        <begin position="34"/>
        <end position="301"/>
    </location>
</feature>
<dbReference type="InterPro" id="IPR054828">
    <property type="entry name" value="Vit_B12_bind_prot"/>
</dbReference>
<sequence length="301" mass="31131">MQRAALSSHGRWSRRLSLLAACAVLAGCQPRAAGPDGTPPSHPRIVSLNPCTDAVLADVAAPGQLLAVSHYSHDPASTSMGVARAATFGKVSDAVEDILALRPDVVVASSFLAPATAQALRDMGIAVHLEPLPTDLAAAREQVRRLASLAGNPAGGKALVTRIDAALAAAAPPAGSRPVRALLWQSGGIVAGDTTLIADLMRHAGLANAAAARGLSQADYLPLERVIADPPELVLTAETEGGEENRLLDHPALARVKGLVRVPIDPGLAWCGGPTIPRALARFAEIRRAMKQESPRAEGRP</sequence>
<accession>A0ABY1Q1K9</accession>
<proteinExistence type="predicted"/>
<feature type="domain" description="Fe/B12 periplasmic-binding" evidence="3">
    <location>
        <begin position="44"/>
        <end position="294"/>
    </location>
</feature>
<reference evidence="4 5" key="1">
    <citation type="submission" date="2017-05" db="EMBL/GenBank/DDBJ databases">
        <authorList>
            <person name="Varghese N."/>
            <person name="Submissions S."/>
        </authorList>
    </citation>
    <scope>NUCLEOTIDE SEQUENCE [LARGE SCALE GENOMIC DNA]</scope>
    <source>
        <strain evidence="4 5">SM16</strain>
    </source>
</reference>
<gene>
    <name evidence="4" type="ORF">SAMN06296065_101175</name>
</gene>
<evidence type="ECO:0000313" key="5">
    <source>
        <dbReference type="Proteomes" id="UP001157910"/>
    </source>
</evidence>
<dbReference type="InterPro" id="IPR050902">
    <property type="entry name" value="ABC_Transporter_SBP"/>
</dbReference>